<gene>
    <name evidence="14" type="primary">LOC118431620</name>
</gene>
<reference evidence="14" key="2">
    <citation type="submission" date="2025-08" db="UniProtKB">
        <authorList>
            <consortium name="RefSeq"/>
        </authorList>
    </citation>
    <scope>IDENTIFICATION</scope>
    <source>
        <strain evidence="14">S238N-H82</strain>
        <tissue evidence="14">Testes</tissue>
    </source>
</reference>
<keyword evidence="2" id="KW-0433">Leucine-rich repeat</keyword>
<evidence type="ECO:0000259" key="12">
    <source>
        <dbReference type="SMART" id="SM00082"/>
    </source>
</evidence>
<dbReference type="InterPro" id="IPR001611">
    <property type="entry name" value="Leu-rich_rpt"/>
</dbReference>
<proteinExistence type="predicted"/>
<dbReference type="InterPro" id="IPR000483">
    <property type="entry name" value="Cys-rich_flank_reg_C"/>
</dbReference>
<feature type="compositionally biased region" description="Polar residues" evidence="10">
    <location>
        <begin position="484"/>
        <end position="494"/>
    </location>
</feature>
<dbReference type="PROSITE" id="PS51450">
    <property type="entry name" value="LRR"/>
    <property type="match status" value="2"/>
</dbReference>
<dbReference type="GO" id="GO:0038023">
    <property type="term" value="F:signaling receptor activity"/>
    <property type="evidence" value="ECO:0000318"/>
    <property type="project" value="GO_Central"/>
</dbReference>
<dbReference type="GO" id="GO:0051965">
    <property type="term" value="P:positive regulation of synapse assembly"/>
    <property type="evidence" value="ECO:0000318"/>
    <property type="project" value="GO_Central"/>
</dbReference>
<feature type="compositionally biased region" description="Basic and acidic residues" evidence="10">
    <location>
        <begin position="420"/>
        <end position="437"/>
    </location>
</feature>
<evidence type="ECO:0000256" key="2">
    <source>
        <dbReference type="ARBA" id="ARBA00022614"/>
    </source>
</evidence>
<reference evidence="13" key="1">
    <citation type="journal article" date="2020" name="Nat. Ecol. Evol.">
        <title>Deeply conserved synteny resolves early events in vertebrate evolution.</title>
        <authorList>
            <person name="Simakov O."/>
            <person name="Marletaz F."/>
            <person name="Yue J.X."/>
            <person name="O'Connell B."/>
            <person name="Jenkins J."/>
            <person name="Brandt A."/>
            <person name="Calef R."/>
            <person name="Tung C.H."/>
            <person name="Huang T.K."/>
            <person name="Schmutz J."/>
            <person name="Satoh N."/>
            <person name="Yu J.K."/>
            <person name="Putnam N.H."/>
            <person name="Green R.E."/>
            <person name="Rokhsar D.S."/>
        </authorList>
    </citation>
    <scope>NUCLEOTIDE SEQUENCE [LARGE SCALE GENOMIC DNA]</scope>
    <source>
        <strain evidence="13">S238N-H82</strain>
    </source>
</reference>
<feature type="domain" description="LRRCT" evidence="12">
    <location>
        <begin position="289"/>
        <end position="338"/>
    </location>
</feature>
<dbReference type="OMA" id="HRKPGKN"/>
<evidence type="ECO:0000256" key="4">
    <source>
        <dbReference type="ARBA" id="ARBA00022729"/>
    </source>
</evidence>
<dbReference type="RefSeq" id="XP_035698755.1">
    <property type="nucleotide sequence ID" value="XM_035842862.1"/>
</dbReference>
<keyword evidence="6" id="KW-0130">Cell adhesion</keyword>
<keyword evidence="4 11" id="KW-0732">Signal</keyword>
<evidence type="ECO:0000256" key="1">
    <source>
        <dbReference type="ARBA" id="ARBA00004167"/>
    </source>
</evidence>
<feature type="compositionally biased region" description="Basic and acidic residues" evidence="10">
    <location>
        <begin position="393"/>
        <end position="406"/>
    </location>
</feature>
<evidence type="ECO:0000256" key="5">
    <source>
        <dbReference type="ARBA" id="ARBA00022737"/>
    </source>
</evidence>
<dbReference type="KEGG" id="bfo:118431620"/>
<feature type="chain" id="PRO_5039907757" evidence="11">
    <location>
        <begin position="25"/>
        <end position="502"/>
    </location>
</feature>
<dbReference type="SMART" id="SM00369">
    <property type="entry name" value="LRR_TYP"/>
    <property type="match status" value="8"/>
</dbReference>
<dbReference type="Gene3D" id="3.80.10.10">
    <property type="entry name" value="Ribonuclease Inhibitor"/>
    <property type="match status" value="2"/>
</dbReference>
<dbReference type="InterPro" id="IPR052313">
    <property type="entry name" value="GPIb-IX-V_Complex"/>
</dbReference>
<dbReference type="InterPro" id="IPR003591">
    <property type="entry name" value="Leu-rich_rpt_typical-subtyp"/>
</dbReference>
<dbReference type="PANTHER" id="PTHR22650:SF4">
    <property type="entry name" value="LEUCINE-RICH REPEAT AND TRANSMEMBRANE DOMAIN-CONTAINING PROTEIN 2-LIKE"/>
    <property type="match status" value="1"/>
</dbReference>
<evidence type="ECO:0000256" key="11">
    <source>
        <dbReference type="SAM" id="SignalP"/>
    </source>
</evidence>
<keyword evidence="7" id="KW-1133">Transmembrane helix</keyword>
<dbReference type="GO" id="GO:0005886">
    <property type="term" value="C:plasma membrane"/>
    <property type="evidence" value="ECO:0000318"/>
    <property type="project" value="GO_Central"/>
</dbReference>
<dbReference type="AlphaFoldDB" id="A0A9J7MGF0"/>
<evidence type="ECO:0000313" key="14">
    <source>
        <dbReference type="RefSeq" id="XP_035698755.1"/>
    </source>
</evidence>
<keyword evidence="8" id="KW-0472">Membrane</keyword>
<dbReference type="Pfam" id="PF01463">
    <property type="entry name" value="LRRCT"/>
    <property type="match status" value="1"/>
</dbReference>
<dbReference type="GeneID" id="118431620"/>
<sequence length="502" mass="56155">MPNKARRLLVLLLIILKEAGPTAACSSSCSSDCSCSNRGLTGVPQDLPTDITWLKLESNAITTLSQTDFSRYKRLIILHLHSNQISMIHNKTFRNLTSLTWLELGENQLTTLPADIFVGLGNLQTLSLWRNEITSLAVDIFVGLGNLRYLYLHSNQLTTLPADIFVGLGNLHWLSLDRNDIHSIQAGTFHDTTQLRILKLEYNNIRTIPAHTFGNQLQLEELRLNHNNISTFPLEALSKLNISLMSKLILNNNQMETLPAMAYDILASVPVREAYLLDDLGPTVIIENNPWQCDCRMAPFRQRMNGSYPFEAEIRCAGPGNLAGQLLQDVNPEDLICEETTPIYSTSKYDTVADINQQESPHHENMQGLDSFGYLVLPPPLPPENLTGPQADAHNESGDEADRTVGGHDTWADDTEYDDVISRVKSTKEDPQSHKYENNQMIEDAAASPRDIVYDNDDESVDNQSQKTAAGADSPNHYEPLRNPSGQHQHTYTSLLPHDLQH</sequence>
<comment type="subcellular location">
    <subcellularLocation>
        <location evidence="1">Membrane</location>
        <topology evidence="1">Single-pass membrane protein</topology>
    </subcellularLocation>
</comment>
<keyword evidence="3" id="KW-0812">Transmembrane</keyword>
<evidence type="ECO:0000256" key="9">
    <source>
        <dbReference type="ARBA" id="ARBA00023157"/>
    </source>
</evidence>
<dbReference type="FunFam" id="3.80.10.10:FF:000169">
    <property type="entry name" value="TLR4 interactor with leucine rich repeats"/>
    <property type="match status" value="1"/>
</dbReference>
<evidence type="ECO:0000256" key="7">
    <source>
        <dbReference type="ARBA" id="ARBA00022989"/>
    </source>
</evidence>
<dbReference type="Pfam" id="PF13855">
    <property type="entry name" value="LRR_8"/>
    <property type="match status" value="2"/>
</dbReference>
<protein>
    <submittedName>
        <fullName evidence="14">Chondroadherin-like</fullName>
    </submittedName>
</protein>
<evidence type="ECO:0000256" key="8">
    <source>
        <dbReference type="ARBA" id="ARBA00023136"/>
    </source>
</evidence>
<feature type="signal peptide" evidence="11">
    <location>
        <begin position="1"/>
        <end position="24"/>
    </location>
</feature>
<dbReference type="SMART" id="SM00364">
    <property type="entry name" value="LRR_BAC"/>
    <property type="match status" value="6"/>
</dbReference>
<keyword evidence="13" id="KW-1185">Reference proteome</keyword>
<organism evidence="13 14">
    <name type="scientific">Branchiostoma floridae</name>
    <name type="common">Florida lancelet</name>
    <name type="synonym">Amphioxus</name>
    <dbReference type="NCBI Taxonomy" id="7739"/>
    <lineage>
        <taxon>Eukaryota</taxon>
        <taxon>Metazoa</taxon>
        <taxon>Chordata</taxon>
        <taxon>Cephalochordata</taxon>
        <taxon>Leptocardii</taxon>
        <taxon>Amphioxiformes</taxon>
        <taxon>Branchiostomatidae</taxon>
        <taxon>Branchiostoma</taxon>
    </lineage>
</organism>
<dbReference type="SMART" id="SM00082">
    <property type="entry name" value="LRRCT"/>
    <property type="match status" value="1"/>
</dbReference>
<dbReference type="InterPro" id="IPR032675">
    <property type="entry name" value="LRR_dom_sf"/>
</dbReference>
<dbReference type="SUPFAM" id="SSF52058">
    <property type="entry name" value="L domain-like"/>
    <property type="match status" value="1"/>
</dbReference>
<evidence type="ECO:0000256" key="10">
    <source>
        <dbReference type="SAM" id="MobiDB-lite"/>
    </source>
</evidence>
<evidence type="ECO:0000256" key="6">
    <source>
        <dbReference type="ARBA" id="ARBA00022889"/>
    </source>
</evidence>
<evidence type="ECO:0000256" key="3">
    <source>
        <dbReference type="ARBA" id="ARBA00022692"/>
    </source>
</evidence>
<evidence type="ECO:0000313" key="13">
    <source>
        <dbReference type="Proteomes" id="UP000001554"/>
    </source>
</evidence>
<name>A0A9J7MGF0_BRAFL</name>
<accession>A0A9J7MGF0</accession>
<feature type="region of interest" description="Disordered" evidence="10">
    <location>
        <begin position="376"/>
        <end position="502"/>
    </location>
</feature>
<dbReference type="OrthoDB" id="694479at2759"/>
<keyword evidence="9" id="KW-1015">Disulfide bond</keyword>
<keyword evidence="5" id="KW-0677">Repeat</keyword>
<dbReference type="PANTHER" id="PTHR22650">
    <property type="entry name" value="GLYCOPROTEIN IB BETA"/>
    <property type="match status" value="1"/>
</dbReference>
<dbReference type="Proteomes" id="UP000001554">
    <property type="component" value="Chromosome 15"/>
</dbReference>